<feature type="region of interest" description="Disordered" evidence="1">
    <location>
        <begin position="138"/>
        <end position="162"/>
    </location>
</feature>
<gene>
    <name evidence="2" type="ORF">GCM10017559_12090</name>
</gene>
<evidence type="ECO:0000313" key="3">
    <source>
        <dbReference type="Proteomes" id="UP001499930"/>
    </source>
</evidence>
<dbReference type="Proteomes" id="UP001499930">
    <property type="component" value="Unassembled WGS sequence"/>
</dbReference>
<proteinExistence type="predicted"/>
<comment type="caution">
    <text evidence="2">The sequence shown here is derived from an EMBL/GenBank/DDBJ whole genome shotgun (WGS) entry which is preliminary data.</text>
</comment>
<accession>A0ABP6KCG4</accession>
<reference evidence="3" key="1">
    <citation type="journal article" date="2019" name="Int. J. Syst. Evol. Microbiol.">
        <title>The Global Catalogue of Microorganisms (GCM) 10K type strain sequencing project: providing services to taxonomists for standard genome sequencing and annotation.</title>
        <authorList>
            <consortium name="The Broad Institute Genomics Platform"/>
            <consortium name="The Broad Institute Genome Sequencing Center for Infectious Disease"/>
            <person name="Wu L."/>
            <person name="Ma J."/>
        </authorList>
    </citation>
    <scope>NUCLEOTIDE SEQUENCE [LARGE SCALE GENOMIC DNA]</scope>
    <source>
        <strain evidence="3">JCM 3106</strain>
    </source>
</reference>
<evidence type="ECO:0000313" key="2">
    <source>
        <dbReference type="EMBL" id="GAA2993387.1"/>
    </source>
</evidence>
<sequence length="162" mass="16858">MQAQSLDQVGDLAAAELLDGLGQRLRQRLLTGVADPQDADPEVLLGQVGEVEVAGEGPGDVHGAVDGPFGHHRGDLVDRDLPAARPDDGLAQSFDIGEQVIAAVFGDDLPEEFAEQPHVRAQLVGHLGDSGGTLCLLGHDGGHARQSTDRVSTGGDRSHPLD</sequence>
<protein>
    <submittedName>
        <fullName evidence="2">Uncharacterized protein</fullName>
    </submittedName>
</protein>
<name>A0ABP6KCG4_9ACTN</name>
<organism evidence="2 3">
    <name type="scientific">Streptosporangium longisporum</name>
    <dbReference type="NCBI Taxonomy" id="46187"/>
    <lineage>
        <taxon>Bacteria</taxon>
        <taxon>Bacillati</taxon>
        <taxon>Actinomycetota</taxon>
        <taxon>Actinomycetes</taxon>
        <taxon>Streptosporangiales</taxon>
        <taxon>Streptosporangiaceae</taxon>
        <taxon>Streptosporangium</taxon>
    </lineage>
</organism>
<dbReference type="EMBL" id="BAAAWD010000006">
    <property type="protein sequence ID" value="GAA2993387.1"/>
    <property type="molecule type" value="Genomic_DNA"/>
</dbReference>
<keyword evidence="3" id="KW-1185">Reference proteome</keyword>
<evidence type="ECO:0000256" key="1">
    <source>
        <dbReference type="SAM" id="MobiDB-lite"/>
    </source>
</evidence>